<protein>
    <submittedName>
        <fullName evidence="1">Uncharacterized protein</fullName>
    </submittedName>
</protein>
<sequence>MSDDAYLVCPPCQVLLPLGKPLVGDDGSVVRFHRGAEDAPPNSGQPDLTRALWKFLAEHAGHPMRVKFSYEPDFDVIAGFRRVGGDTVDDVPFDEYLRDWPG</sequence>
<dbReference type="Proteomes" id="UP000295680">
    <property type="component" value="Unassembled WGS sequence"/>
</dbReference>
<dbReference type="EMBL" id="SLWS01000012">
    <property type="protein sequence ID" value="TCO52476.1"/>
    <property type="molecule type" value="Genomic_DNA"/>
</dbReference>
<gene>
    <name evidence="1" type="ORF">EV192_112208</name>
</gene>
<dbReference type="RefSeq" id="WP_132124404.1">
    <property type="nucleotide sequence ID" value="NZ_SLWS01000012.1"/>
</dbReference>
<evidence type="ECO:0000313" key="2">
    <source>
        <dbReference type="Proteomes" id="UP000295680"/>
    </source>
</evidence>
<dbReference type="OrthoDB" id="3696794at2"/>
<dbReference type="AlphaFoldDB" id="A0A4R2J7B2"/>
<comment type="caution">
    <text evidence="1">The sequence shown here is derived from an EMBL/GenBank/DDBJ whole genome shotgun (WGS) entry which is preliminary data.</text>
</comment>
<evidence type="ECO:0000313" key="1">
    <source>
        <dbReference type="EMBL" id="TCO52476.1"/>
    </source>
</evidence>
<organism evidence="1 2">
    <name type="scientific">Actinocrispum wychmicini</name>
    <dbReference type="NCBI Taxonomy" id="1213861"/>
    <lineage>
        <taxon>Bacteria</taxon>
        <taxon>Bacillati</taxon>
        <taxon>Actinomycetota</taxon>
        <taxon>Actinomycetes</taxon>
        <taxon>Pseudonocardiales</taxon>
        <taxon>Pseudonocardiaceae</taxon>
        <taxon>Actinocrispum</taxon>
    </lineage>
</organism>
<reference evidence="1 2" key="1">
    <citation type="submission" date="2019-03" db="EMBL/GenBank/DDBJ databases">
        <title>Genomic Encyclopedia of Type Strains, Phase IV (KMG-IV): sequencing the most valuable type-strain genomes for metagenomic binning, comparative biology and taxonomic classification.</title>
        <authorList>
            <person name="Goeker M."/>
        </authorList>
    </citation>
    <scope>NUCLEOTIDE SEQUENCE [LARGE SCALE GENOMIC DNA]</scope>
    <source>
        <strain evidence="1 2">DSM 45934</strain>
    </source>
</reference>
<name>A0A4R2J7B2_9PSEU</name>
<keyword evidence="2" id="KW-1185">Reference proteome</keyword>
<proteinExistence type="predicted"/>
<accession>A0A4R2J7B2</accession>